<keyword evidence="2" id="KW-0132">Cell division</keyword>
<dbReference type="InterPro" id="IPR008979">
    <property type="entry name" value="Galactose-bd-like_sf"/>
</dbReference>
<gene>
    <name evidence="7" type="ORF">PGO_143550</name>
</gene>
<dbReference type="GO" id="GO:0051301">
    <property type="term" value="P:cell division"/>
    <property type="evidence" value="ECO:0007669"/>
    <property type="project" value="UniProtKB-KW"/>
</dbReference>
<evidence type="ECO:0000256" key="1">
    <source>
        <dbReference type="ARBA" id="ARBA00006762"/>
    </source>
</evidence>
<dbReference type="RefSeq" id="XP_028546146.1">
    <property type="nucleotide sequence ID" value="XM_028690345.1"/>
</dbReference>
<keyword evidence="8" id="KW-1185">Reference proteome</keyword>
<keyword evidence="4" id="KW-0833">Ubl conjugation pathway</keyword>
<keyword evidence="5" id="KW-0131">Cell cycle</keyword>
<sequence>MPCFITNIKRKKGNFKNSHELKKKNLDTQIEEVYGHESEEVGDESYEVAFREKWNPCVDSKNKELDEKVNKNFCEKKYEESHYNDSSTYSMEMENVETNFLWSVINEVNNVKLNYAVPKGRNDKHIEQGLQKMPPIKLSKKYIDVGCLGIWKLSSSRNKSDMKKLKDENMNTYWQSSSLGPHTITIQFFKLTKITKIYLLFNYSLDESYTPYEILTKVGNDENHLDILCSNFCDVNKYTFNEPFWFIIDLEKFQFHSYFYNYNVKNFKHTNFVHCRCLQICIMSNQHYGRDTRIRQVKIFGPNYSFYKYDKSLIM</sequence>
<dbReference type="OMA" id="GPTYPFY"/>
<dbReference type="SUPFAM" id="SSF49785">
    <property type="entry name" value="Galactose-binding domain-like"/>
    <property type="match status" value="1"/>
</dbReference>
<dbReference type="AlphaFoldDB" id="A0A1Y1JQM4"/>
<dbReference type="CDD" id="cd08366">
    <property type="entry name" value="APC10"/>
    <property type="match status" value="1"/>
</dbReference>
<evidence type="ECO:0000313" key="7">
    <source>
        <dbReference type="EMBL" id="GAW83557.1"/>
    </source>
</evidence>
<dbReference type="InterPro" id="IPR016901">
    <property type="entry name" value="APC10/Doc1"/>
</dbReference>
<evidence type="ECO:0000313" key="8">
    <source>
        <dbReference type="Proteomes" id="UP000195521"/>
    </source>
</evidence>
<protein>
    <recommendedName>
        <fullName evidence="6">DOC domain-containing protein</fullName>
    </recommendedName>
</protein>
<dbReference type="InterPro" id="IPR004939">
    <property type="entry name" value="APC_su10/DOC_dom"/>
</dbReference>
<comment type="similarity">
    <text evidence="1">Belongs to the APC10 family.</text>
</comment>
<organism evidence="7 8">
    <name type="scientific">Plasmodium gonderi</name>
    <dbReference type="NCBI Taxonomy" id="77519"/>
    <lineage>
        <taxon>Eukaryota</taxon>
        <taxon>Sar</taxon>
        <taxon>Alveolata</taxon>
        <taxon>Apicomplexa</taxon>
        <taxon>Aconoidasida</taxon>
        <taxon>Haemosporida</taxon>
        <taxon>Plasmodiidae</taxon>
        <taxon>Plasmodium</taxon>
        <taxon>Plasmodium (Plasmodium)</taxon>
    </lineage>
</organism>
<name>A0A1Y1JQM4_PLAGO</name>
<reference evidence="8" key="1">
    <citation type="submission" date="2017-04" db="EMBL/GenBank/DDBJ databases">
        <title>Plasmodium gonderi genome.</title>
        <authorList>
            <person name="Arisue N."/>
            <person name="Honma H."/>
            <person name="Kawai S."/>
            <person name="Tougan T."/>
            <person name="Tanabe K."/>
            <person name="Horii T."/>
        </authorList>
    </citation>
    <scope>NUCLEOTIDE SEQUENCE [LARGE SCALE GENOMIC DNA]</scope>
    <source>
        <strain evidence="8">ATCC 30045</strain>
    </source>
</reference>
<dbReference type="Gene3D" id="2.60.120.260">
    <property type="entry name" value="Galactose-binding domain-like"/>
    <property type="match status" value="1"/>
</dbReference>
<evidence type="ECO:0000256" key="3">
    <source>
        <dbReference type="ARBA" id="ARBA00022776"/>
    </source>
</evidence>
<evidence type="ECO:0000256" key="2">
    <source>
        <dbReference type="ARBA" id="ARBA00022618"/>
    </source>
</evidence>
<keyword evidence="3" id="KW-0498">Mitosis</keyword>
<dbReference type="EMBL" id="BDQF01000015">
    <property type="protein sequence ID" value="GAW83557.1"/>
    <property type="molecule type" value="Genomic_DNA"/>
</dbReference>
<dbReference type="OrthoDB" id="24948at2759"/>
<dbReference type="GeneID" id="39750303"/>
<dbReference type="Pfam" id="PF03256">
    <property type="entry name" value="ANAPC10"/>
    <property type="match status" value="1"/>
</dbReference>
<evidence type="ECO:0000259" key="6">
    <source>
        <dbReference type="PROSITE" id="PS51284"/>
    </source>
</evidence>
<dbReference type="GO" id="GO:0005680">
    <property type="term" value="C:anaphase-promoting complex"/>
    <property type="evidence" value="ECO:0007669"/>
    <property type="project" value="InterPro"/>
</dbReference>
<dbReference type="GO" id="GO:0031145">
    <property type="term" value="P:anaphase-promoting complex-dependent catabolic process"/>
    <property type="evidence" value="ECO:0007669"/>
    <property type="project" value="InterPro"/>
</dbReference>
<evidence type="ECO:0000256" key="4">
    <source>
        <dbReference type="ARBA" id="ARBA00022786"/>
    </source>
</evidence>
<dbReference type="Proteomes" id="UP000195521">
    <property type="component" value="Unassembled WGS sequence"/>
</dbReference>
<dbReference type="PROSITE" id="PS51284">
    <property type="entry name" value="DOC"/>
    <property type="match status" value="1"/>
</dbReference>
<comment type="caution">
    <text evidence="7">The sequence shown here is derived from an EMBL/GenBank/DDBJ whole genome shotgun (WGS) entry which is preliminary data.</text>
</comment>
<dbReference type="GO" id="GO:0070979">
    <property type="term" value="P:protein K11-linked ubiquitination"/>
    <property type="evidence" value="ECO:0007669"/>
    <property type="project" value="TreeGrafter"/>
</dbReference>
<dbReference type="SMART" id="SM01337">
    <property type="entry name" value="APC10"/>
    <property type="match status" value="1"/>
</dbReference>
<dbReference type="FunFam" id="2.60.120.260:FF:000132">
    <property type="entry name" value="Anaphase promoting complex subunit 10"/>
    <property type="match status" value="1"/>
</dbReference>
<proteinExistence type="inferred from homology"/>
<feature type="domain" description="DOC" evidence="6">
    <location>
        <begin position="121"/>
        <end position="315"/>
    </location>
</feature>
<evidence type="ECO:0000256" key="5">
    <source>
        <dbReference type="ARBA" id="ARBA00023306"/>
    </source>
</evidence>
<dbReference type="PANTHER" id="PTHR12936:SF0">
    <property type="entry name" value="ANAPHASE-PROMOTING COMPLEX SUBUNIT 10"/>
    <property type="match status" value="1"/>
</dbReference>
<dbReference type="PANTHER" id="PTHR12936">
    <property type="entry name" value="ANAPHASE-PROMOTING COMPLEX 10"/>
    <property type="match status" value="1"/>
</dbReference>
<accession>A0A1Y1JQM4</accession>